<dbReference type="Proteomes" id="UP000014200">
    <property type="component" value="Unassembled WGS sequence"/>
</dbReference>
<gene>
    <name evidence="4" type="ORF">C802_01844</name>
</gene>
<dbReference type="STRING" id="1235788.C802_01844"/>
<dbReference type="PANTHER" id="PTHR30273">
    <property type="entry name" value="PERIPLASMIC SIGNAL SENSOR AND SIGMA FACTOR ACTIVATOR FECR-RELATED"/>
    <property type="match status" value="1"/>
</dbReference>
<proteinExistence type="predicted"/>
<reference evidence="4 5" key="1">
    <citation type="submission" date="2013-04" db="EMBL/GenBank/DDBJ databases">
        <title>The Genome Sequence of Bacteroides massiliensis dnLKV3.</title>
        <authorList>
            <consortium name="The Broad Institute Genomics Platform"/>
            <consortium name="The Broad Institute Genome Sequencing Center for Infectious Disease"/>
            <person name="Earl A."/>
            <person name="Xavier R."/>
            <person name="Kuhn K."/>
            <person name="Stappenbeck T."/>
            <person name="Walker B."/>
            <person name="Young S."/>
            <person name="Zeng Q."/>
            <person name="Gargeya S."/>
            <person name="Fitzgerald M."/>
            <person name="Haas B."/>
            <person name="Abouelleil A."/>
            <person name="Allen A.W."/>
            <person name="Alvarado L."/>
            <person name="Arachchi H.M."/>
            <person name="Berlin A.M."/>
            <person name="Chapman S.B."/>
            <person name="Gainer-Dewar J."/>
            <person name="Goldberg J."/>
            <person name="Griggs A."/>
            <person name="Gujja S."/>
            <person name="Hansen M."/>
            <person name="Howarth C."/>
            <person name="Imamovic A."/>
            <person name="Ireland A."/>
            <person name="Larimer J."/>
            <person name="McCowan C."/>
            <person name="Murphy C."/>
            <person name="Pearson M."/>
            <person name="Poon T.W."/>
            <person name="Priest M."/>
            <person name="Roberts A."/>
            <person name="Saif S."/>
            <person name="Shea T."/>
            <person name="Sisk P."/>
            <person name="Sykes S."/>
            <person name="Wortman J."/>
            <person name="Nusbaum C."/>
            <person name="Birren B."/>
        </authorList>
    </citation>
    <scope>NUCLEOTIDE SEQUENCE [LARGE SCALE GENOMIC DNA]</scope>
    <source>
        <strain evidence="5">dnLKV3</strain>
    </source>
</reference>
<organism evidence="4 5">
    <name type="scientific">Phocaeicola sartorii</name>
    <dbReference type="NCBI Taxonomy" id="671267"/>
    <lineage>
        <taxon>Bacteria</taxon>
        <taxon>Pseudomonadati</taxon>
        <taxon>Bacteroidota</taxon>
        <taxon>Bacteroidia</taxon>
        <taxon>Bacteroidales</taxon>
        <taxon>Bacteroidaceae</taxon>
        <taxon>Phocaeicola</taxon>
    </lineage>
</organism>
<keyword evidence="1" id="KW-0812">Transmembrane</keyword>
<dbReference type="PATRIC" id="fig|1235788.3.peg.1889"/>
<evidence type="ECO:0000259" key="3">
    <source>
        <dbReference type="Pfam" id="PF16344"/>
    </source>
</evidence>
<name>R9I923_9BACT</name>
<dbReference type="Gene3D" id="2.60.120.1440">
    <property type="match status" value="1"/>
</dbReference>
<comment type="caution">
    <text evidence="4">The sequence shown here is derived from an EMBL/GenBank/DDBJ whole genome shotgun (WGS) entry which is preliminary data.</text>
</comment>
<dbReference type="HOGENOM" id="CLU_050192_2_2_10"/>
<dbReference type="GO" id="GO:0016989">
    <property type="term" value="F:sigma factor antagonist activity"/>
    <property type="evidence" value="ECO:0007669"/>
    <property type="project" value="TreeGrafter"/>
</dbReference>
<keyword evidence="5" id="KW-1185">Reference proteome</keyword>
<dbReference type="Pfam" id="PF04773">
    <property type="entry name" value="FecR"/>
    <property type="match status" value="1"/>
</dbReference>
<feature type="domain" description="FecR protein" evidence="2">
    <location>
        <begin position="108"/>
        <end position="201"/>
    </location>
</feature>
<sequence length="314" mass="36605">MNATNLINTIKRMLTDKLTASEREQLLNEKPMIRFQARQWEKAPKKHWEENVSSQTILHKVMARCHSAKQPVSYNKKYFRMGYSIAATIVLFIVSCWLVNNLSSSYIKISTYTQEKRVFMLPDSSEVWLNEASEICYHKSFSDNRKVFLKKGEAFFKVKKKQGAPFSVFFHQSHVEVTGTEFNIKSGDSESEITLFTGSIKFQAEKGQEEIPMSTNERIIYNMHTKSVVCTNIDANEYDWRSDKYHFTNKPLQEFVEFINRSHDTQVIIKGKGLKELRFNGTIHKNEPLKDIIEKICISLDLQMKTEKDSIILF</sequence>
<evidence type="ECO:0008006" key="6">
    <source>
        <dbReference type="Google" id="ProtNLM"/>
    </source>
</evidence>
<dbReference type="PANTHER" id="PTHR30273:SF2">
    <property type="entry name" value="PROTEIN FECR"/>
    <property type="match status" value="1"/>
</dbReference>
<accession>R9I923</accession>
<dbReference type="GeneID" id="82154371"/>
<dbReference type="InterPro" id="IPR032508">
    <property type="entry name" value="FecR_C"/>
</dbReference>
<evidence type="ECO:0000259" key="2">
    <source>
        <dbReference type="Pfam" id="PF04773"/>
    </source>
</evidence>
<dbReference type="RefSeq" id="WP_016276240.1">
    <property type="nucleotide sequence ID" value="NZ_CAOOJZ010000057.1"/>
</dbReference>
<evidence type="ECO:0000313" key="5">
    <source>
        <dbReference type="Proteomes" id="UP000014200"/>
    </source>
</evidence>
<dbReference type="PIRSF" id="PIRSF018266">
    <property type="entry name" value="FecR"/>
    <property type="match status" value="1"/>
</dbReference>
<protein>
    <recommendedName>
        <fullName evidence="6">FecR family protein</fullName>
    </recommendedName>
</protein>
<dbReference type="EMBL" id="ASSP01000010">
    <property type="protein sequence ID" value="EOS13099.1"/>
    <property type="molecule type" value="Genomic_DNA"/>
</dbReference>
<dbReference type="InterPro" id="IPR012373">
    <property type="entry name" value="Ferrdict_sens_TM"/>
</dbReference>
<dbReference type="AlphaFoldDB" id="R9I923"/>
<dbReference type="Gene3D" id="3.55.50.30">
    <property type="match status" value="1"/>
</dbReference>
<keyword evidence="1" id="KW-1133">Transmembrane helix</keyword>
<dbReference type="Pfam" id="PF16344">
    <property type="entry name" value="FecR_C"/>
    <property type="match status" value="1"/>
</dbReference>
<evidence type="ECO:0000313" key="4">
    <source>
        <dbReference type="EMBL" id="EOS13099.1"/>
    </source>
</evidence>
<feature type="transmembrane region" description="Helical" evidence="1">
    <location>
        <begin position="78"/>
        <end position="100"/>
    </location>
</feature>
<feature type="domain" description="Protein FecR C-terminal" evidence="3">
    <location>
        <begin position="244"/>
        <end position="313"/>
    </location>
</feature>
<keyword evidence="1" id="KW-0472">Membrane</keyword>
<dbReference type="InterPro" id="IPR006860">
    <property type="entry name" value="FecR"/>
</dbReference>
<evidence type="ECO:0000256" key="1">
    <source>
        <dbReference type="SAM" id="Phobius"/>
    </source>
</evidence>